<feature type="transmembrane region" description="Helical" evidence="1">
    <location>
        <begin position="159"/>
        <end position="177"/>
    </location>
</feature>
<keyword evidence="1" id="KW-0472">Membrane</keyword>
<keyword evidence="4" id="KW-1185">Reference proteome</keyword>
<feature type="transmembrane region" description="Helical" evidence="1">
    <location>
        <begin position="83"/>
        <end position="102"/>
    </location>
</feature>
<keyword evidence="1" id="KW-1133">Transmembrane helix</keyword>
<feature type="domain" description="DUF5683" evidence="2">
    <location>
        <begin position="59"/>
        <end position="200"/>
    </location>
</feature>
<keyword evidence="1" id="KW-0812">Transmembrane</keyword>
<dbReference type="OrthoDB" id="9813910at2"/>
<evidence type="ECO:0000313" key="4">
    <source>
        <dbReference type="Proteomes" id="UP000263900"/>
    </source>
</evidence>
<evidence type="ECO:0000259" key="2">
    <source>
        <dbReference type="Pfam" id="PF18935"/>
    </source>
</evidence>
<dbReference type="AlphaFoldDB" id="A0A3B7MQX8"/>
<feature type="transmembrane region" description="Helical" evidence="1">
    <location>
        <begin position="197"/>
        <end position="214"/>
    </location>
</feature>
<dbReference type="EMBL" id="CP032157">
    <property type="protein sequence ID" value="AXY75719.1"/>
    <property type="molecule type" value="Genomic_DNA"/>
</dbReference>
<organism evidence="3 4">
    <name type="scientific">Paraflavitalea soli</name>
    <dbReference type="NCBI Taxonomy" id="2315862"/>
    <lineage>
        <taxon>Bacteria</taxon>
        <taxon>Pseudomonadati</taxon>
        <taxon>Bacteroidota</taxon>
        <taxon>Chitinophagia</taxon>
        <taxon>Chitinophagales</taxon>
        <taxon>Chitinophagaceae</taxon>
        <taxon>Paraflavitalea</taxon>
    </lineage>
</organism>
<proteinExistence type="predicted"/>
<dbReference type="Pfam" id="PF18935">
    <property type="entry name" value="DUF5683"/>
    <property type="match status" value="1"/>
</dbReference>
<accession>A0A3B7MQX8</accession>
<name>A0A3B7MQX8_9BACT</name>
<sequence length="224" mass="25020">MLVFIVIIMPLLMHAQRRNDSITVSRPVLAINDSTGNIKVERPSKVDTTKVKDSIVKPKHSPRKAALRSAIIPGWGQVYNKKYWKLPLVAAAIGIPAYLVYYNQEWYNRTRYAVKVAAAGNNLPIFLDQVDPQLLPLVKSGSVNSLINYRNEFRRNRDYAILVGLLLWGLNVVDATVDAHLKDFDVSDDLSLRVQPAFLPGNAAGLSLVFTIGNNRPKTISSLR</sequence>
<evidence type="ECO:0000313" key="3">
    <source>
        <dbReference type="EMBL" id="AXY75719.1"/>
    </source>
</evidence>
<dbReference type="InterPro" id="IPR043738">
    <property type="entry name" value="DUF5683"/>
</dbReference>
<reference evidence="3 4" key="1">
    <citation type="submission" date="2018-09" db="EMBL/GenBank/DDBJ databases">
        <title>Genome sequencing of strain 6GH32-13.</title>
        <authorList>
            <person name="Weon H.-Y."/>
            <person name="Heo J."/>
            <person name="Kwon S.-W."/>
        </authorList>
    </citation>
    <scope>NUCLEOTIDE SEQUENCE [LARGE SCALE GENOMIC DNA]</scope>
    <source>
        <strain evidence="3 4">5GH32-13</strain>
    </source>
</reference>
<evidence type="ECO:0000256" key="1">
    <source>
        <dbReference type="SAM" id="Phobius"/>
    </source>
</evidence>
<protein>
    <recommendedName>
        <fullName evidence="2">DUF5683 domain-containing protein</fullName>
    </recommendedName>
</protein>
<dbReference type="Proteomes" id="UP000263900">
    <property type="component" value="Chromosome"/>
</dbReference>
<dbReference type="KEGG" id="pseg:D3H65_17790"/>
<gene>
    <name evidence="3" type="ORF">D3H65_17790</name>
</gene>